<dbReference type="Proteomes" id="UP001501116">
    <property type="component" value="Unassembled WGS sequence"/>
</dbReference>
<dbReference type="SUPFAM" id="SSF53756">
    <property type="entry name" value="UDP-Glycosyltransferase/glycogen phosphorylase"/>
    <property type="match status" value="1"/>
</dbReference>
<comment type="caution">
    <text evidence="1">The sequence shown here is derived from an EMBL/GenBank/DDBJ whole genome shotgun (WGS) entry which is preliminary data.</text>
</comment>
<name>A0ABP5CJL7_9PSEU</name>
<proteinExistence type="predicted"/>
<evidence type="ECO:0000313" key="2">
    <source>
        <dbReference type="Proteomes" id="UP001501116"/>
    </source>
</evidence>
<evidence type="ECO:0000313" key="1">
    <source>
        <dbReference type="EMBL" id="GAA1964652.1"/>
    </source>
</evidence>
<dbReference type="CDD" id="cd03784">
    <property type="entry name" value="GT1_Gtf-like"/>
    <property type="match status" value="1"/>
</dbReference>
<dbReference type="InterPro" id="IPR002213">
    <property type="entry name" value="UDP_glucos_trans"/>
</dbReference>
<dbReference type="Pfam" id="PF00201">
    <property type="entry name" value="UDPGT"/>
    <property type="match status" value="1"/>
</dbReference>
<dbReference type="InterPro" id="IPR050426">
    <property type="entry name" value="Glycosyltransferase_28"/>
</dbReference>
<accession>A0ABP5CJL7</accession>
<protein>
    <submittedName>
        <fullName evidence="1">Glycosyltransferase</fullName>
    </submittedName>
</protein>
<dbReference type="PANTHER" id="PTHR48050">
    <property type="entry name" value="STEROL 3-BETA-GLUCOSYLTRANSFERASE"/>
    <property type="match status" value="1"/>
</dbReference>
<dbReference type="Gene3D" id="3.40.50.2000">
    <property type="entry name" value="Glycogen Phosphorylase B"/>
    <property type="match status" value="2"/>
</dbReference>
<keyword evidence="2" id="KW-1185">Reference proteome</keyword>
<reference evidence="2" key="1">
    <citation type="journal article" date="2019" name="Int. J. Syst. Evol. Microbiol.">
        <title>The Global Catalogue of Microorganisms (GCM) 10K type strain sequencing project: providing services to taxonomists for standard genome sequencing and annotation.</title>
        <authorList>
            <consortium name="The Broad Institute Genomics Platform"/>
            <consortium name="The Broad Institute Genome Sequencing Center for Infectious Disease"/>
            <person name="Wu L."/>
            <person name="Ma J."/>
        </authorList>
    </citation>
    <scope>NUCLEOTIDE SEQUENCE [LARGE SCALE GENOMIC DNA]</scope>
    <source>
        <strain evidence="2">JCM 14545</strain>
    </source>
</reference>
<gene>
    <name evidence="1" type="ORF">GCM10009754_40690</name>
</gene>
<dbReference type="RefSeq" id="WP_344420804.1">
    <property type="nucleotide sequence ID" value="NZ_BAAANN010000015.1"/>
</dbReference>
<sequence>MGRFLFVVPPLTGHVNPLVGVAGALGARGHEVAWAGVGEIVRSLAGAGAPVYECAMPEGGLSRTADLRGPGALQFLWEDFLIPLADRMATGVHEAIGEFRPDVVVADQQTVAGGLVAEALGARWITSATTSAELADPFRELPKVAAWLETLLHELRGRIAGGRGSADPRMSPHGVLAFTTRELLGPHPLPDNVWLVGPSIAARPSSSDFPWEWLATTARTVLVTLGTANLDASARFLAAAAEGLAGMPVRAVVADPGGVLGEVGENVLVRSHVPQLPLLERVDAVVCHGGHNTVAESLWHGVPMVVAPIRDDQPIVAGQVVAAGAGVRVRFGRSGPAKIAAAVDEVLTGDGYRRAAERVGRSFRAAGGSAAAAARLEAALPQPAAGSASRR</sequence>
<dbReference type="PANTHER" id="PTHR48050:SF13">
    <property type="entry name" value="STEROL 3-BETA-GLUCOSYLTRANSFERASE UGT80A2"/>
    <property type="match status" value="1"/>
</dbReference>
<organism evidence="1 2">
    <name type="scientific">Amycolatopsis minnesotensis</name>
    <dbReference type="NCBI Taxonomy" id="337894"/>
    <lineage>
        <taxon>Bacteria</taxon>
        <taxon>Bacillati</taxon>
        <taxon>Actinomycetota</taxon>
        <taxon>Actinomycetes</taxon>
        <taxon>Pseudonocardiales</taxon>
        <taxon>Pseudonocardiaceae</taxon>
        <taxon>Amycolatopsis</taxon>
    </lineage>
</organism>
<dbReference type="EMBL" id="BAAANN010000015">
    <property type="protein sequence ID" value="GAA1964652.1"/>
    <property type="molecule type" value="Genomic_DNA"/>
</dbReference>